<dbReference type="PANTHER" id="PTHR30388">
    <property type="entry name" value="ALDEHYDE OXIDOREDUCTASE MOLYBDENUM COFACTOR ASSEMBLY PROTEIN"/>
    <property type="match status" value="1"/>
</dbReference>
<evidence type="ECO:0000313" key="4">
    <source>
        <dbReference type="Proteomes" id="UP001157914"/>
    </source>
</evidence>
<organism evidence="3 4">
    <name type="scientific">Roseibium denhamense</name>
    <dbReference type="NCBI Taxonomy" id="76305"/>
    <lineage>
        <taxon>Bacteria</taxon>
        <taxon>Pseudomonadati</taxon>
        <taxon>Pseudomonadota</taxon>
        <taxon>Alphaproteobacteria</taxon>
        <taxon>Hyphomicrobiales</taxon>
        <taxon>Stappiaceae</taxon>
        <taxon>Roseibium</taxon>
    </lineage>
</organism>
<reference evidence="3 4" key="1">
    <citation type="submission" date="2017-05" db="EMBL/GenBank/DDBJ databases">
        <authorList>
            <person name="Varghese N."/>
            <person name="Submissions S."/>
        </authorList>
    </citation>
    <scope>NUCLEOTIDE SEQUENCE [LARGE SCALE GENOMIC DNA]</scope>
    <source>
        <strain evidence="3 4">DSM 15949</strain>
    </source>
</reference>
<dbReference type="InterPro" id="IPR003777">
    <property type="entry name" value="XdhC_CoxI"/>
</dbReference>
<proteinExistence type="predicted"/>
<dbReference type="EMBL" id="FXTT01000002">
    <property type="protein sequence ID" value="SMP15175.1"/>
    <property type="molecule type" value="Genomic_DNA"/>
</dbReference>
<dbReference type="InterPro" id="IPR052698">
    <property type="entry name" value="MoCofactor_Util/Proc"/>
</dbReference>
<dbReference type="NCBIfam" id="TIGR02964">
    <property type="entry name" value="xanthine_xdhC"/>
    <property type="match status" value="1"/>
</dbReference>
<evidence type="ECO:0000259" key="2">
    <source>
        <dbReference type="Pfam" id="PF13478"/>
    </source>
</evidence>
<dbReference type="InterPro" id="IPR027051">
    <property type="entry name" value="XdhC_Rossmann_dom"/>
</dbReference>
<dbReference type="PANTHER" id="PTHR30388:SF6">
    <property type="entry name" value="XANTHINE DEHYDROGENASE SUBUNIT A-RELATED"/>
    <property type="match status" value="1"/>
</dbReference>
<feature type="domain" description="XdhC Rossmann" evidence="2">
    <location>
        <begin position="167"/>
        <end position="307"/>
    </location>
</feature>
<feature type="domain" description="XdhC- CoxI" evidence="1">
    <location>
        <begin position="12"/>
        <end position="71"/>
    </location>
</feature>
<dbReference type="InterPro" id="IPR014308">
    <property type="entry name" value="Xanthine_DH_XdhC"/>
</dbReference>
<name>A0ABY1NPV6_9HYPH</name>
<dbReference type="Pfam" id="PF13478">
    <property type="entry name" value="XdhC_C"/>
    <property type="match status" value="1"/>
</dbReference>
<comment type="caution">
    <text evidence="3">The sequence shown here is derived from an EMBL/GenBank/DDBJ whole genome shotgun (WGS) entry which is preliminary data.</text>
</comment>
<dbReference type="Pfam" id="PF02625">
    <property type="entry name" value="XdhC_CoxI"/>
    <property type="match status" value="1"/>
</dbReference>
<protein>
    <submittedName>
        <fullName evidence="3">Molybdenum cofactor sulfurylase</fullName>
    </submittedName>
</protein>
<evidence type="ECO:0000313" key="3">
    <source>
        <dbReference type="EMBL" id="SMP15175.1"/>
    </source>
</evidence>
<evidence type="ECO:0000259" key="1">
    <source>
        <dbReference type="Pfam" id="PF02625"/>
    </source>
</evidence>
<keyword evidence="4" id="KW-1185">Reference proteome</keyword>
<dbReference type="RefSeq" id="WP_155194473.1">
    <property type="nucleotide sequence ID" value="NZ_BAAAEA010000003.1"/>
</dbReference>
<sequence length="334" mass="35742">MKVWGHIADVLKTSEACALVTIISADGSTPRDAGTRMVVREDGGFFGTIGGGTLEFEAIRNASNAARTAKRSFSLETVSLGPDLGQCCGGRTKVAIEVLNAEDRQTVDHLASLERQQSVFSTKASVENNELTARQVIEKEHNSSAKLVKNSSGNVLVETFGEHRRALYLFGAGHVGRALVLALAPLPFDITWVDSRADQFPGAVPFNVQKVCLPDPAEVLQGAPSGAFVLAMTHSHALDEHIMARALLAQRFEYCGVIGSKTKRARFQKRLKAQGVSERLISRMVCPVGVTAIKSKHPAAIAAGIAVDLLERDEASHQQAAAGEGLAQKRTHGQ</sequence>
<dbReference type="Proteomes" id="UP001157914">
    <property type="component" value="Unassembled WGS sequence"/>
</dbReference>
<dbReference type="Gene3D" id="3.40.50.720">
    <property type="entry name" value="NAD(P)-binding Rossmann-like Domain"/>
    <property type="match status" value="1"/>
</dbReference>
<accession>A0ABY1NPV6</accession>
<gene>
    <name evidence="3" type="ORF">SAMN06265374_1541</name>
</gene>